<reference evidence="6 7" key="1">
    <citation type="submission" date="2023-04" db="EMBL/GenBank/DDBJ databases">
        <title>Marinoamorphus aggregata gen. nov., sp. Nov., isolate from tissue of brittle star Ophioplocus japonicus.</title>
        <authorList>
            <person name="Kawano K."/>
            <person name="Sawayama S."/>
            <person name="Nakagawa S."/>
        </authorList>
    </citation>
    <scope>NUCLEOTIDE SEQUENCE [LARGE SCALE GENOMIC DNA]</scope>
    <source>
        <strain evidence="6 7">NKW23</strain>
    </source>
</reference>
<keyword evidence="1 3" id="KW-0238">DNA-binding</keyword>
<dbReference type="PROSITE" id="PS51755">
    <property type="entry name" value="OMPR_PHOB"/>
    <property type="match status" value="1"/>
</dbReference>
<dbReference type="Gene3D" id="6.10.250.690">
    <property type="match status" value="1"/>
</dbReference>
<dbReference type="Gene3D" id="3.40.50.2300">
    <property type="match status" value="1"/>
</dbReference>
<dbReference type="Gene3D" id="1.10.10.10">
    <property type="entry name" value="Winged helix-like DNA-binding domain superfamily/Winged helix DNA-binding domain"/>
    <property type="match status" value="1"/>
</dbReference>
<evidence type="ECO:0000259" key="4">
    <source>
        <dbReference type="PROSITE" id="PS50110"/>
    </source>
</evidence>
<dbReference type="SMART" id="SM00448">
    <property type="entry name" value="REC"/>
    <property type="match status" value="1"/>
</dbReference>
<name>A0ABQ6LFN2_9RHOB</name>
<dbReference type="InterPro" id="IPR011006">
    <property type="entry name" value="CheY-like_superfamily"/>
</dbReference>
<dbReference type="InterPro" id="IPR036388">
    <property type="entry name" value="WH-like_DNA-bd_sf"/>
</dbReference>
<proteinExistence type="predicted"/>
<dbReference type="SUPFAM" id="SSF52172">
    <property type="entry name" value="CheY-like"/>
    <property type="match status" value="1"/>
</dbReference>
<keyword evidence="2" id="KW-0597">Phosphoprotein</keyword>
<evidence type="ECO:0000313" key="7">
    <source>
        <dbReference type="Proteomes" id="UP001239909"/>
    </source>
</evidence>
<sequence>MRLLVVEDEPKLAADVVRALEGAGFVAETCADGEEAWFRCETEDYAAVVLDLGLPRLDGLSVLRRLRQAGIATPVLILTARGSWTERVDGIDAGADDYLVKPFRMEELLARLHAVLRRSAGKGASTLAIGRLTLDARQMRVSVDGTPVPLAPLEYRALAFLMYNAGRVVPAHELADHVYGVDGLREANTLEALMSRVRRKLKVEAIETRRGFGYIVPENAPGSAP</sequence>
<dbReference type="PROSITE" id="PS50110">
    <property type="entry name" value="RESPONSE_REGULATORY"/>
    <property type="match status" value="1"/>
</dbReference>
<evidence type="ECO:0000256" key="1">
    <source>
        <dbReference type="ARBA" id="ARBA00023125"/>
    </source>
</evidence>
<dbReference type="Pfam" id="PF00486">
    <property type="entry name" value="Trans_reg_C"/>
    <property type="match status" value="1"/>
</dbReference>
<evidence type="ECO:0000259" key="5">
    <source>
        <dbReference type="PROSITE" id="PS51755"/>
    </source>
</evidence>
<protein>
    <submittedName>
        <fullName evidence="6">Response regulator transcription factor</fullName>
    </submittedName>
</protein>
<feature type="domain" description="OmpR/PhoB-type" evidence="5">
    <location>
        <begin position="124"/>
        <end position="218"/>
    </location>
</feature>
<dbReference type="EMBL" id="BSYI01000001">
    <property type="protein sequence ID" value="GMG80844.1"/>
    <property type="molecule type" value="Genomic_DNA"/>
</dbReference>
<evidence type="ECO:0000256" key="2">
    <source>
        <dbReference type="PROSITE-ProRule" id="PRU00169"/>
    </source>
</evidence>
<dbReference type="Proteomes" id="UP001239909">
    <property type="component" value="Unassembled WGS sequence"/>
</dbReference>
<feature type="modified residue" description="4-aspartylphosphate" evidence="2">
    <location>
        <position position="51"/>
    </location>
</feature>
<dbReference type="CDD" id="cd19934">
    <property type="entry name" value="REC_OmpR_EcPhoP-like"/>
    <property type="match status" value="1"/>
</dbReference>
<comment type="caution">
    <text evidence="6">The sequence shown here is derived from an EMBL/GenBank/DDBJ whole genome shotgun (WGS) entry which is preliminary data.</text>
</comment>
<dbReference type="PANTHER" id="PTHR48111">
    <property type="entry name" value="REGULATOR OF RPOS"/>
    <property type="match status" value="1"/>
</dbReference>
<dbReference type="CDD" id="cd00383">
    <property type="entry name" value="trans_reg_C"/>
    <property type="match status" value="1"/>
</dbReference>
<dbReference type="SMART" id="SM00862">
    <property type="entry name" value="Trans_reg_C"/>
    <property type="match status" value="1"/>
</dbReference>
<feature type="DNA-binding region" description="OmpR/PhoB-type" evidence="3">
    <location>
        <begin position="124"/>
        <end position="218"/>
    </location>
</feature>
<dbReference type="InterPro" id="IPR001867">
    <property type="entry name" value="OmpR/PhoB-type_DNA-bd"/>
</dbReference>
<dbReference type="PANTHER" id="PTHR48111:SF37">
    <property type="entry name" value="RESPONSE REGULATOR PROTEIN CARR"/>
    <property type="match status" value="1"/>
</dbReference>
<evidence type="ECO:0000256" key="3">
    <source>
        <dbReference type="PROSITE-ProRule" id="PRU01091"/>
    </source>
</evidence>
<evidence type="ECO:0000313" key="6">
    <source>
        <dbReference type="EMBL" id="GMG80844.1"/>
    </source>
</evidence>
<dbReference type="Pfam" id="PF00072">
    <property type="entry name" value="Response_reg"/>
    <property type="match status" value="1"/>
</dbReference>
<dbReference type="RefSeq" id="WP_285669471.1">
    <property type="nucleotide sequence ID" value="NZ_BSYI01000001.1"/>
</dbReference>
<keyword evidence="7" id="KW-1185">Reference proteome</keyword>
<organism evidence="6 7">
    <name type="scientific">Paralimibaculum aggregatum</name>
    <dbReference type="NCBI Taxonomy" id="3036245"/>
    <lineage>
        <taxon>Bacteria</taxon>
        <taxon>Pseudomonadati</taxon>
        <taxon>Pseudomonadota</taxon>
        <taxon>Alphaproteobacteria</taxon>
        <taxon>Rhodobacterales</taxon>
        <taxon>Paracoccaceae</taxon>
        <taxon>Paralimibaculum</taxon>
    </lineage>
</organism>
<accession>A0ABQ6LFN2</accession>
<feature type="domain" description="Response regulatory" evidence="4">
    <location>
        <begin position="2"/>
        <end position="116"/>
    </location>
</feature>
<dbReference type="InterPro" id="IPR001789">
    <property type="entry name" value="Sig_transdc_resp-reg_receiver"/>
</dbReference>
<gene>
    <name evidence="6" type="ORF">LNKW23_00560</name>
</gene>
<dbReference type="InterPro" id="IPR039420">
    <property type="entry name" value="WalR-like"/>
</dbReference>